<evidence type="ECO:0000259" key="2">
    <source>
        <dbReference type="PROSITE" id="PS50883"/>
    </source>
</evidence>
<dbReference type="SUPFAM" id="SSF141868">
    <property type="entry name" value="EAL domain-like"/>
    <property type="match status" value="1"/>
</dbReference>
<dbReference type="EMBL" id="JAWCUA010000007">
    <property type="protein sequence ID" value="MDU0112865.1"/>
    <property type="molecule type" value="Genomic_DNA"/>
</dbReference>
<dbReference type="Gene3D" id="3.30.70.270">
    <property type="match status" value="1"/>
</dbReference>
<dbReference type="InterPro" id="IPR001633">
    <property type="entry name" value="EAL_dom"/>
</dbReference>
<feature type="domain" description="HAMP" evidence="3">
    <location>
        <begin position="306"/>
        <end position="358"/>
    </location>
</feature>
<dbReference type="Proteomes" id="UP001257914">
    <property type="component" value="Unassembled WGS sequence"/>
</dbReference>
<dbReference type="RefSeq" id="WP_315946535.1">
    <property type="nucleotide sequence ID" value="NZ_JAWCUA010000007.1"/>
</dbReference>
<dbReference type="InterPro" id="IPR043128">
    <property type="entry name" value="Rev_trsase/Diguanyl_cyclase"/>
</dbReference>
<dbReference type="Pfam" id="PF00990">
    <property type="entry name" value="GGDEF"/>
    <property type="match status" value="1"/>
</dbReference>
<dbReference type="InterPro" id="IPR029787">
    <property type="entry name" value="Nucleotide_cyclase"/>
</dbReference>
<dbReference type="SUPFAM" id="SSF55073">
    <property type="entry name" value="Nucleotide cyclase"/>
    <property type="match status" value="1"/>
</dbReference>
<reference evidence="5 6" key="1">
    <citation type="submission" date="2023-10" db="EMBL/GenBank/DDBJ databases">
        <title>Psychrosphaera aquimaarina strain SW33 isolated from seawater.</title>
        <authorList>
            <person name="Bayburt H."/>
            <person name="Kim J.M."/>
            <person name="Choi B.J."/>
            <person name="Jeon C.O."/>
        </authorList>
    </citation>
    <scope>NUCLEOTIDE SEQUENCE [LARGE SCALE GENOMIC DNA]</scope>
    <source>
        <strain evidence="5 6">KCTC 52743</strain>
    </source>
</reference>
<accession>A0ABU3R0C1</accession>
<feature type="domain" description="GGDEF" evidence="4">
    <location>
        <begin position="392"/>
        <end position="526"/>
    </location>
</feature>
<dbReference type="PANTHER" id="PTHR33121:SF71">
    <property type="entry name" value="OXYGEN SENSOR PROTEIN DOSP"/>
    <property type="match status" value="1"/>
</dbReference>
<dbReference type="InterPro" id="IPR003660">
    <property type="entry name" value="HAMP_dom"/>
</dbReference>
<name>A0ABU3R0C1_9GAMM</name>
<dbReference type="PROSITE" id="PS50885">
    <property type="entry name" value="HAMP"/>
    <property type="match status" value="1"/>
</dbReference>
<feature type="transmembrane region" description="Helical" evidence="1">
    <location>
        <begin position="282"/>
        <end position="304"/>
    </location>
</feature>
<keyword evidence="1" id="KW-0812">Transmembrane</keyword>
<dbReference type="NCBIfam" id="TIGR00254">
    <property type="entry name" value="GGDEF"/>
    <property type="match status" value="1"/>
</dbReference>
<organism evidence="5 6">
    <name type="scientific">Psychrosphaera aquimarina</name>
    <dbReference type="NCBI Taxonomy" id="2044854"/>
    <lineage>
        <taxon>Bacteria</taxon>
        <taxon>Pseudomonadati</taxon>
        <taxon>Pseudomonadota</taxon>
        <taxon>Gammaproteobacteria</taxon>
        <taxon>Alteromonadales</taxon>
        <taxon>Pseudoalteromonadaceae</taxon>
        <taxon>Psychrosphaera</taxon>
    </lineage>
</organism>
<dbReference type="Gene3D" id="3.20.20.450">
    <property type="entry name" value="EAL domain"/>
    <property type="match status" value="1"/>
</dbReference>
<dbReference type="PANTHER" id="PTHR33121">
    <property type="entry name" value="CYCLIC DI-GMP PHOSPHODIESTERASE PDEF"/>
    <property type="match status" value="1"/>
</dbReference>
<dbReference type="Pfam" id="PF00672">
    <property type="entry name" value="HAMP"/>
    <property type="match status" value="1"/>
</dbReference>
<feature type="domain" description="EAL" evidence="2">
    <location>
        <begin position="532"/>
        <end position="785"/>
    </location>
</feature>
<keyword evidence="6" id="KW-1185">Reference proteome</keyword>
<dbReference type="PROSITE" id="PS50883">
    <property type="entry name" value="EAL"/>
    <property type="match status" value="1"/>
</dbReference>
<keyword evidence="1" id="KW-0472">Membrane</keyword>
<dbReference type="Pfam" id="PF00563">
    <property type="entry name" value="EAL"/>
    <property type="match status" value="1"/>
</dbReference>
<comment type="caution">
    <text evidence="5">The sequence shown here is derived from an EMBL/GenBank/DDBJ whole genome shotgun (WGS) entry which is preliminary data.</text>
</comment>
<evidence type="ECO:0000313" key="5">
    <source>
        <dbReference type="EMBL" id="MDU0112865.1"/>
    </source>
</evidence>
<gene>
    <name evidence="5" type="ORF">RT723_07605</name>
</gene>
<dbReference type="SMART" id="SM00052">
    <property type="entry name" value="EAL"/>
    <property type="match status" value="1"/>
</dbReference>
<dbReference type="Gene3D" id="6.10.340.10">
    <property type="match status" value="1"/>
</dbReference>
<dbReference type="CDD" id="cd01948">
    <property type="entry name" value="EAL"/>
    <property type="match status" value="1"/>
</dbReference>
<protein>
    <submittedName>
        <fullName evidence="5">EAL domain-containing protein</fullName>
    </submittedName>
</protein>
<dbReference type="SMART" id="SM00304">
    <property type="entry name" value="HAMP"/>
    <property type="match status" value="1"/>
</dbReference>
<evidence type="ECO:0000256" key="1">
    <source>
        <dbReference type="SAM" id="Phobius"/>
    </source>
</evidence>
<dbReference type="CDD" id="cd01949">
    <property type="entry name" value="GGDEF"/>
    <property type="match status" value="1"/>
</dbReference>
<dbReference type="InterPro" id="IPR035919">
    <property type="entry name" value="EAL_sf"/>
</dbReference>
<dbReference type="InterPro" id="IPR050706">
    <property type="entry name" value="Cyclic-di-GMP_PDE-like"/>
</dbReference>
<dbReference type="SMART" id="SM00267">
    <property type="entry name" value="GGDEF"/>
    <property type="match status" value="1"/>
</dbReference>
<proteinExistence type="predicted"/>
<sequence>MPINFRSLQNRNFLVFLLSLIISVSAVLAVTLQQTYYHSNQQLEGQFSASRAVLFYKLEKDALALRRGLNTASKDFAIKQLIAGATQDPESLQLALNNYQSRLNSDFMAVFNKQKQLLTGTDNFNFDHFINSAAADQQLNFKFQDNELYLIVYHDVKFNENVPTPDAFLLTGVKLSRLVSSSLKTITNFDVSIQYKQAVVATSLIDIELNTLSTGFKDLVQTNTNLSHDLRSSQSKSEPKTMLVGQQELVYYQAELGRIDNNIITVFFTLPETMAHINYQNLILQLSVTITLVMLLVSFLTFSFSRSIAKPLRALAQVANEIRQGKYPTIDHDTRLSEVESLSFALSGMQDAIQKREQENHQLAFYSQLTQLPNRTYFLKYLREQLAQVNVGPFAVLWMDVDRFKDINDTLGHEFGDKVLTQISQRLDQNKAANVFLAYLDGDEFAALIPVTTPTDSALVAEQFAHLFNLPFTVDDISLDVSISIGVSTFPTHAQFAEQLMQYADIALYEAKTQHHSVEEYKASDNKYSVVRLSLMTELRNAIENQQLNLFYQPKIDIKTGRISSVECLVRWQHPEHGFIFPDDFIPLAEQTGNIRYLTKWAIETALIQQQRLLNLGFNLKMAVNISTVDLIDLNLPPYVAQLLAKYDIKPQMLTLEVTESSIMSDPENAITALSMLKNMGINLSIDDFGTGYSSMEQLKRTPVNELKIDKSFVLELANSPDDIIIVKSITNLAHNLGLSIVAEGVENILSLQKLAELEVETAQGYFISKPLPATDLEQWLTANKGIFEVELEHNDE</sequence>
<dbReference type="PROSITE" id="PS50887">
    <property type="entry name" value="GGDEF"/>
    <property type="match status" value="1"/>
</dbReference>
<evidence type="ECO:0000313" key="6">
    <source>
        <dbReference type="Proteomes" id="UP001257914"/>
    </source>
</evidence>
<evidence type="ECO:0000259" key="3">
    <source>
        <dbReference type="PROSITE" id="PS50885"/>
    </source>
</evidence>
<keyword evidence="1" id="KW-1133">Transmembrane helix</keyword>
<evidence type="ECO:0000259" key="4">
    <source>
        <dbReference type="PROSITE" id="PS50887"/>
    </source>
</evidence>
<dbReference type="InterPro" id="IPR000160">
    <property type="entry name" value="GGDEF_dom"/>
</dbReference>